<reference evidence="3" key="1">
    <citation type="journal article" date="2019" name="Int. J. Syst. Evol. Microbiol.">
        <title>The Global Catalogue of Microorganisms (GCM) 10K type strain sequencing project: providing services to taxonomists for standard genome sequencing and annotation.</title>
        <authorList>
            <consortium name="The Broad Institute Genomics Platform"/>
            <consortium name="The Broad Institute Genome Sequencing Center for Infectious Disease"/>
            <person name="Wu L."/>
            <person name="Ma J."/>
        </authorList>
    </citation>
    <scope>NUCLEOTIDE SEQUENCE [LARGE SCALE GENOMIC DNA]</scope>
    <source>
        <strain evidence="3">CCUG 50213</strain>
    </source>
</reference>
<comment type="caution">
    <text evidence="2">The sequence shown here is derived from an EMBL/GenBank/DDBJ whole genome shotgun (WGS) entry which is preliminary data.</text>
</comment>
<keyword evidence="3" id="KW-1185">Reference proteome</keyword>
<feature type="transmembrane region" description="Helical" evidence="1">
    <location>
        <begin position="133"/>
        <end position="154"/>
    </location>
</feature>
<feature type="transmembrane region" description="Helical" evidence="1">
    <location>
        <begin position="110"/>
        <end position="127"/>
    </location>
</feature>
<feature type="transmembrane region" description="Helical" evidence="1">
    <location>
        <begin position="56"/>
        <end position="75"/>
    </location>
</feature>
<evidence type="ECO:0000313" key="2">
    <source>
        <dbReference type="EMBL" id="MFD1203324.1"/>
    </source>
</evidence>
<gene>
    <name evidence="2" type="ORF">ACFQ3U_15615</name>
</gene>
<accession>A0ABW3TSN8</accession>
<organism evidence="2 3">
    <name type="scientific">Leucobacter albus</name>
    <dbReference type="NCBI Taxonomy" id="272210"/>
    <lineage>
        <taxon>Bacteria</taxon>
        <taxon>Bacillati</taxon>
        <taxon>Actinomycetota</taxon>
        <taxon>Actinomycetes</taxon>
        <taxon>Micrococcales</taxon>
        <taxon>Microbacteriaceae</taxon>
        <taxon>Leucobacter</taxon>
    </lineage>
</organism>
<evidence type="ECO:0008006" key="4">
    <source>
        <dbReference type="Google" id="ProtNLM"/>
    </source>
</evidence>
<dbReference type="RefSeq" id="WP_343960373.1">
    <property type="nucleotide sequence ID" value="NZ_BAAAKZ010000007.1"/>
</dbReference>
<keyword evidence="1" id="KW-0812">Transmembrane</keyword>
<dbReference type="EMBL" id="JBHTLY010000011">
    <property type="protein sequence ID" value="MFD1203324.1"/>
    <property type="molecule type" value="Genomic_DNA"/>
</dbReference>
<evidence type="ECO:0000256" key="1">
    <source>
        <dbReference type="SAM" id="Phobius"/>
    </source>
</evidence>
<proteinExistence type="predicted"/>
<feature type="transmembrane region" description="Helical" evidence="1">
    <location>
        <begin position="81"/>
        <end position="103"/>
    </location>
</feature>
<keyword evidence="1" id="KW-0472">Membrane</keyword>
<dbReference type="Proteomes" id="UP001597181">
    <property type="component" value="Unassembled WGS sequence"/>
</dbReference>
<keyword evidence="1" id="KW-1133">Transmembrane helix</keyword>
<evidence type="ECO:0000313" key="3">
    <source>
        <dbReference type="Proteomes" id="UP001597181"/>
    </source>
</evidence>
<sequence>MLRSVVLLIVGLVITFSATFHEQFGFDVAVVAVALGLIGAAQAVEAAQRRSGGSALIALAHGVVSIAAAVLVVALGSQLAFAIVIAAWALMSALLEFVGMAVYPGSRQDAALVGGVGIALALTVLLARGDLVAIIGFFGAYAVITGVFLGIAAFDTRRASEPQELAATAAANA</sequence>
<protein>
    <recommendedName>
        <fullName evidence="4">DUF308 domain-containing protein</fullName>
    </recommendedName>
</protein>
<name>A0ABW3TSN8_9MICO</name>
<feature type="transmembrane region" description="Helical" evidence="1">
    <location>
        <begin position="28"/>
        <end position="44"/>
    </location>
</feature>